<comment type="caution">
    <text evidence="1">The sequence shown here is derived from an EMBL/GenBank/DDBJ whole genome shotgun (WGS) entry which is preliminary data.</text>
</comment>
<reference evidence="1" key="1">
    <citation type="submission" date="2022-08" db="EMBL/GenBank/DDBJ databases">
        <authorList>
            <person name="Gutierrez-Valencia J."/>
        </authorList>
    </citation>
    <scope>NUCLEOTIDE SEQUENCE</scope>
</reference>
<name>A0AAV0JGK2_9ROSI</name>
<proteinExistence type="predicted"/>
<evidence type="ECO:0000313" key="2">
    <source>
        <dbReference type="Proteomes" id="UP001154282"/>
    </source>
</evidence>
<evidence type="ECO:0000313" key="1">
    <source>
        <dbReference type="EMBL" id="CAI0408043.1"/>
    </source>
</evidence>
<accession>A0AAV0JGK2</accession>
<organism evidence="1 2">
    <name type="scientific">Linum tenue</name>
    <dbReference type="NCBI Taxonomy" id="586396"/>
    <lineage>
        <taxon>Eukaryota</taxon>
        <taxon>Viridiplantae</taxon>
        <taxon>Streptophyta</taxon>
        <taxon>Embryophyta</taxon>
        <taxon>Tracheophyta</taxon>
        <taxon>Spermatophyta</taxon>
        <taxon>Magnoliopsida</taxon>
        <taxon>eudicotyledons</taxon>
        <taxon>Gunneridae</taxon>
        <taxon>Pentapetalae</taxon>
        <taxon>rosids</taxon>
        <taxon>fabids</taxon>
        <taxon>Malpighiales</taxon>
        <taxon>Linaceae</taxon>
        <taxon>Linum</taxon>
    </lineage>
</organism>
<dbReference type="AlphaFoldDB" id="A0AAV0JGK2"/>
<dbReference type="EMBL" id="CAMGYJ010000004">
    <property type="protein sequence ID" value="CAI0408043.1"/>
    <property type="molecule type" value="Genomic_DNA"/>
</dbReference>
<dbReference type="Proteomes" id="UP001154282">
    <property type="component" value="Unassembled WGS sequence"/>
</dbReference>
<keyword evidence="2" id="KW-1185">Reference proteome</keyword>
<sequence length="136" mass="15357">MSFYASPQLIGQRAIMELEWVAAWAANHELETSSDGDQQKSDQPSSSAVVQLLLSVFLKSRHRVYGVFLPRQQRVPGEANWVPASCPKKDGRSCGGGDGGGRWVWRRIKRRWESRNYVGGGGGKRRDLHSFDTKYY</sequence>
<protein>
    <submittedName>
        <fullName evidence="1">Uncharacterized protein</fullName>
    </submittedName>
</protein>
<gene>
    <name evidence="1" type="ORF">LITE_LOCUS13802</name>
</gene>